<dbReference type="InterPro" id="IPR019826">
    <property type="entry name" value="Carboxylesterase_B_AS"/>
</dbReference>
<evidence type="ECO:0000313" key="7">
    <source>
        <dbReference type="Proteomes" id="UP000230750"/>
    </source>
</evidence>
<evidence type="ECO:0000313" key="6">
    <source>
        <dbReference type="EMBL" id="PIK48529.1"/>
    </source>
</evidence>
<dbReference type="Pfam" id="PF00135">
    <property type="entry name" value="COesterase"/>
    <property type="match status" value="1"/>
</dbReference>
<dbReference type="PANTHER" id="PTHR43918:SF4">
    <property type="entry name" value="CARBOXYLIC ESTER HYDROLASE"/>
    <property type="match status" value="1"/>
</dbReference>
<sequence length="476" mass="53181">MPPEPKQSWEGIFNATTFSDWCPQYLNPSLFNISSPQSEDCLYLNIYAPNGLTEKVPVMVFIHGGGFTIGSSMYLDYNGTPLAAVGNIVVVTINYRVGALGFLDTGDAASPGNFGLLDQVEALKWINQNIEAFGGDSSRITIFGESAGGASVDLLVISKQSRDLFQQAITESGTALCPWAYTELAEAIKVDMAFNLGNAVGCNTMDTQELVECLKQVDAEELEKIVATNFIRMGPTIDGVFLDDSPLRLTDRGDFKHCPMILGFNKDEGSILHLVDNPDLLYADEAPFVDKALFDRYVTTSLLITNGASPKIVEDAVKQQYVPWEYADDEHLDYFEYFNPIYGDEAFSCPTVKTARAHAMMTSEPLFLYLMTIAPTVDPSRPDASSSPGEGEWAWPNFTIPELNYKELSFEMKVDRGLKADECNFWNEFEPELQSFVASMDQSELEWREEFSGWQDDLEEWRMSFSDYQNEPTCET</sequence>
<reference evidence="6 7" key="1">
    <citation type="journal article" date="2017" name="PLoS Biol.">
        <title>The sea cucumber genome provides insights into morphological evolution and visceral regeneration.</title>
        <authorList>
            <person name="Zhang X."/>
            <person name="Sun L."/>
            <person name="Yuan J."/>
            <person name="Sun Y."/>
            <person name="Gao Y."/>
            <person name="Zhang L."/>
            <person name="Li S."/>
            <person name="Dai H."/>
            <person name="Hamel J.F."/>
            <person name="Liu C."/>
            <person name="Yu Y."/>
            <person name="Liu S."/>
            <person name="Lin W."/>
            <person name="Guo K."/>
            <person name="Jin S."/>
            <person name="Xu P."/>
            <person name="Storey K.B."/>
            <person name="Huan P."/>
            <person name="Zhang T."/>
            <person name="Zhou Y."/>
            <person name="Zhang J."/>
            <person name="Lin C."/>
            <person name="Li X."/>
            <person name="Xing L."/>
            <person name="Huo D."/>
            <person name="Sun M."/>
            <person name="Wang L."/>
            <person name="Mercier A."/>
            <person name="Li F."/>
            <person name="Yang H."/>
            <person name="Xiang J."/>
        </authorList>
    </citation>
    <scope>NUCLEOTIDE SEQUENCE [LARGE SCALE GENOMIC DNA]</scope>
    <source>
        <strain evidence="6">Shaxun</strain>
        <tissue evidence="6">Muscle</tissue>
    </source>
</reference>
<dbReference type="AlphaFoldDB" id="A0A2G8KKK0"/>
<dbReference type="EC" id="3.1.1.-" evidence="4"/>
<keyword evidence="2" id="KW-0719">Serine esterase</keyword>
<dbReference type="GO" id="GO:0003990">
    <property type="term" value="F:acetylcholinesterase activity"/>
    <property type="evidence" value="ECO:0007669"/>
    <property type="project" value="TreeGrafter"/>
</dbReference>
<dbReference type="InterPro" id="IPR019819">
    <property type="entry name" value="Carboxylesterase_B_CS"/>
</dbReference>
<comment type="caution">
    <text evidence="6">The sequence shown here is derived from an EMBL/GenBank/DDBJ whole genome shotgun (WGS) entry which is preliminary data.</text>
</comment>
<dbReference type="SUPFAM" id="SSF53474">
    <property type="entry name" value="alpha/beta-Hydrolases"/>
    <property type="match status" value="1"/>
</dbReference>
<accession>A0A2G8KKK0</accession>
<dbReference type="InterPro" id="IPR002018">
    <property type="entry name" value="CarbesteraseB"/>
</dbReference>
<organism evidence="6 7">
    <name type="scientific">Stichopus japonicus</name>
    <name type="common">Sea cucumber</name>
    <dbReference type="NCBI Taxonomy" id="307972"/>
    <lineage>
        <taxon>Eukaryota</taxon>
        <taxon>Metazoa</taxon>
        <taxon>Echinodermata</taxon>
        <taxon>Eleutherozoa</taxon>
        <taxon>Echinozoa</taxon>
        <taxon>Holothuroidea</taxon>
        <taxon>Aspidochirotacea</taxon>
        <taxon>Aspidochirotida</taxon>
        <taxon>Stichopodidae</taxon>
        <taxon>Apostichopus</taxon>
    </lineage>
</organism>
<dbReference type="InterPro" id="IPR050654">
    <property type="entry name" value="AChE-related_enzymes"/>
</dbReference>
<dbReference type="GO" id="GO:0019695">
    <property type="term" value="P:choline metabolic process"/>
    <property type="evidence" value="ECO:0007669"/>
    <property type="project" value="TreeGrafter"/>
</dbReference>
<dbReference type="GO" id="GO:0006581">
    <property type="term" value="P:acetylcholine catabolic process"/>
    <property type="evidence" value="ECO:0007669"/>
    <property type="project" value="TreeGrafter"/>
</dbReference>
<dbReference type="EMBL" id="MRZV01000518">
    <property type="protein sequence ID" value="PIK48529.1"/>
    <property type="molecule type" value="Genomic_DNA"/>
</dbReference>
<gene>
    <name evidence="6" type="ORF">BSL78_14631</name>
</gene>
<comment type="similarity">
    <text evidence="1 4">Belongs to the type-B carboxylesterase/lipase family.</text>
</comment>
<keyword evidence="3 4" id="KW-0378">Hydrolase</keyword>
<dbReference type="GO" id="GO:0005615">
    <property type="term" value="C:extracellular space"/>
    <property type="evidence" value="ECO:0007669"/>
    <property type="project" value="TreeGrafter"/>
</dbReference>
<evidence type="ECO:0000256" key="1">
    <source>
        <dbReference type="ARBA" id="ARBA00005964"/>
    </source>
</evidence>
<dbReference type="InterPro" id="IPR029058">
    <property type="entry name" value="AB_hydrolase_fold"/>
</dbReference>
<dbReference type="PROSITE" id="PS00122">
    <property type="entry name" value="CARBOXYLESTERASE_B_1"/>
    <property type="match status" value="1"/>
</dbReference>
<dbReference type="OrthoDB" id="408631at2759"/>
<evidence type="ECO:0000256" key="2">
    <source>
        <dbReference type="ARBA" id="ARBA00022487"/>
    </source>
</evidence>
<evidence type="ECO:0000256" key="3">
    <source>
        <dbReference type="ARBA" id="ARBA00022801"/>
    </source>
</evidence>
<dbReference type="PANTHER" id="PTHR43918">
    <property type="entry name" value="ACETYLCHOLINESTERASE"/>
    <property type="match status" value="1"/>
</dbReference>
<evidence type="ECO:0000256" key="4">
    <source>
        <dbReference type="RuleBase" id="RU361235"/>
    </source>
</evidence>
<name>A0A2G8KKK0_STIJA</name>
<dbReference type="STRING" id="307972.A0A2G8KKK0"/>
<protein>
    <recommendedName>
        <fullName evidence="4">Carboxylic ester hydrolase</fullName>
        <ecNumber evidence="4">3.1.1.-</ecNumber>
    </recommendedName>
</protein>
<dbReference type="Gene3D" id="3.40.50.1820">
    <property type="entry name" value="alpha/beta hydrolase"/>
    <property type="match status" value="1"/>
</dbReference>
<dbReference type="PROSITE" id="PS00941">
    <property type="entry name" value="CARBOXYLESTERASE_B_2"/>
    <property type="match status" value="1"/>
</dbReference>
<feature type="domain" description="Carboxylesterase type B" evidence="5">
    <location>
        <begin position="2"/>
        <end position="378"/>
    </location>
</feature>
<dbReference type="Proteomes" id="UP000230750">
    <property type="component" value="Unassembled WGS sequence"/>
</dbReference>
<dbReference type="GO" id="GO:0005886">
    <property type="term" value="C:plasma membrane"/>
    <property type="evidence" value="ECO:0007669"/>
    <property type="project" value="TreeGrafter"/>
</dbReference>
<proteinExistence type="inferred from homology"/>
<evidence type="ECO:0000259" key="5">
    <source>
        <dbReference type="Pfam" id="PF00135"/>
    </source>
</evidence>
<keyword evidence="7" id="KW-1185">Reference proteome</keyword>